<dbReference type="AlphaFoldDB" id="E0SNL5"/>
<evidence type="ECO:0000313" key="6">
    <source>
        <dbReference type="Proteomes" id="UP000001304"/>
    </source>
</evidence>
<dbReference type="InterPro" id="IPR036390">
    <property type="entry name" value="WH_DNA-bd_sf"/>
</dbReference>
<dbReference type="InterPro" id="IPR036388">
    <property type="entry name" value="WH-like_DNA-bd_sf"/>
</dbReference>
<dbReference type="GO" id="GO:0006567">
    <property type="term" value="P:L-threonine catabolic process"/>
    <property type="evidence" value="ECO:0007669"/>
    <property type="project" value="TreeGrafter"/>
</dbReference>
<dbReference type="PANTHER" id="PTHR48078">
    <property type="entry name" value="THREONINE DEHYDRATASE, MITOCHONDRIAL-RELATED"/>
    <property type="match status" value="1"/>
</dbReference>
<dbReference type="GO" id="GO:0004794">
    <property type="term" value="F:threonine deaminase activity"/>
    <property type="evidence" value="ECO:0007669"/>
    <property type="project" value="TreeGrafter"/>
</dbReference>
<keyword evidence="2" id="KW-0663">Pyridoxal phosphate</keyword>
<gene>
    <name evidence="5" type="ordered locus">Igag_0996</name>
</gene>
<name>E0SNL5_IGNAA</name>
<keyword evidence="3" id="KW-0456">Lyase</keyword>
<sequence>MDRIELICPKCKTTYEFNPYAKLCPKCRAPLFTKYSLLDRDTFIRCIEEAHLRHEYGIWSFGSLLPVDSGESLGEGWTPVIEVKNLGSEYNIRLLLKNESLNPTGTFIDRGVAVDVSYAYRNGFRNIVSVSLGDYAVSLSTYATRYSIKVTHYIPRNIELWKLYRISIHGSRINLVDSYVDELRRALERYRDRSIYLSISSSPTVIDGYRTIVFELYRYIARGVRWIALPIGEGVLATAIYKGLYELSEYMDIDDVRILGVKLYTDKPGSIPGATPDLIYELGVGETPTQRFIENIANKDVLHIVNVDGDTIIRSALGLARREGVYIDPIGATSLAGVVEAVERGVIDRNESVIAIVSGSPSKDPYTLYSLIEKDEKAFERIRNMDIDRYSINKIQREILRILYEKNILYLYAIWRELLNRGYNISLQTLHYHINKLISYTLIEPIKITDNERTYYRLTNLGLETLEKIRE</sequence>
<dbReference type="GO" id="GO:0006565">
    <property type="term" value="P:L-serine catabolic process"/>
    <property type="evidence" value="ECO:0007669"/>
    <property type="project" value="TreeGrafter"/>
</dbReference>
<dbReference type="EMBL" id="CP002098">
    <property type="protein sequence ID" value="ADM27811.1"/>
    <property type="molecule type" value="Genomic_DNA"/>
</dbReference>
<reference evidence="5 6" key="1">
    <citation type="journal article" date="2010" name="Stand. Genomic Sci.">
        <title>Complete genome sequence of Ignisphaera aggregans type strain (AQ1.S1).</title>
        <authorList>
            <person name="Goker M."/>
            <person name="Held B."/>
            <person name="Lapidus A."/>
            <person name="Nolan M."/>
            <person name="Spring S."/>
            <person name="Yasawong M."/>
            <person name="Lucas S."/>
            <person name="Glavina Del Rio T."/>
            <person name="Tice H."/>
            <person name="Cheng J.F."/>
            <person name="Goodwin L."/>
            <person name="Tapia R."/>
            <person name="Pitluck S."/>
            <person name="Liolios K."/>
            <person name="Ivanova N."/>
            <person name="Mavromatis K."/>
            <person name="Mikhailova N."/>
            <person name="Pati A."/>
            <person name="Chen A."/>
            <person name="Palaniappan K."/>
            <person name="Brambilla E."/>
            <person name="Land M."/>
            <person name="Hauser L."/>
            <person name="Chang Y.J."/>
            <person name="Jeffries C.D."/>
            <person name="Brettin T."/>
            <person name="Detter J.C."/>
            <person name="Han C."/>
            <person name="Rohde M."/>
            <person name="Sikorski J."/>
            <person name="Woyke T."/>
            <person name="Bristow J."/>
            <person name="Eisen J.A."/>
            <person name="Markowitz V."/>
            <person name="Hugenholtz P."/>
            <person name="Kyrpides N.C."/>
            <person name="Klenk H.P."/>
        </authorList>
    </citation>
    <scope>NUCLEOTIDE SEQUENCE [LARGE SCALE GENOMIC DNA]</scope>
    <source>
        <strain evidence="6">DSM 17230 / JCM 13409 / AQ1.S1</strain>
    </source>
</reference>
<dbReference type="HOGENOM" id="CLU_028142_4_0_2"/>
<dbReference type="GO" id="GO:0009097">
    <property type="term" value="P:isoleucine biosynthetic process"/>
    <property type="evidence" value="ECO:0007669"/>
    <property type="project" value="TreeGrafter"/>
</dbReference>
<feature type="domain" description="Tryptophan synthase beta chain-like PALP" evidence="4">
    <location>
        <begin position="72"/>
        <end position="359"/>
    </location>
</feature>
<evidence type="ECO:0000256" key="3">
    <source>
        <dbReference type="ARBA" id="ARBA00023239"/>
    </source>
</evidence>
<evidence type="ECO:0000256" key="1">
    <source>
        <dbReference type="ARBA" id="ARBA00001933"/>
    </source>
</evidence>
<evidence type="ECO:0000259" key="4">
    <source>
        <dbReference type="Pfam" id="PF00291"/>
    </source>
</evidence>
<dbReference type="Pfam" id="PF00291">
    <property type="entry name" value="PALP"/>
    <property type="match status" value="1"/>
</dbReference>
<proteinExistence type="predicted"/>
<dbReference type="Gene3D" id="1.10.10.10">
    <property type="entry name" value="Winged helix-like DNA-binding domain superfamily/Winged helix DNA-binding domain"/>
    <property type="match status" value="1"/>
</dbReference>
<dbReference type="SUPFAM" id="SSF46785">
    <property type="entry name" value="Winged helix' DNA-binding domain"/>
    <property type="match status" value="1"/>
</dbReference>
<dbReference type="InterPro" id="IPR001926">
    <property type="entry name" value="TrpB-like_PALP"/>
</dbReference>
<dbReference type="PANTHER" id="PTHR48078:SF6">
    <property type="entry name" value="L-THREONINE DEHYDRATASE CATABOLIC TDCB"/>
    <property type="match status" value="1"/>
</dbReference>
<dbReference type="BioCyc" id="IAGG583356:GHAH-979-MONOMER"/>
<dbReference type="InterPro" id="IPR036052">
    <property type="entry name" value="TrpB-like_PALP_sf"/>
</dbReference>
<dbReference type="Gene3D" id="3.40.50.1100">
    <property type="match status" value="2"/>
</dbReference>
<dbReference type="STRING" id="583356.Igag_0996"/>
<dbReference type="GO" id="GO:0003941">
    <property type="term" value="F:L-serine ammonia-lyase activity"/>
    <property type="evidence" value="ECO:0007669"/>
    <property type="project" value="TreeGrafter"/>
</dbReference>
<dbReference type="SUPFAM" id="SSF53686">
    <property type="entry name" value="Tryptophan synthase beta subunit-like PLP-dependent enzymes"/>
    <property type="match status" value="1"/>
</dbReference>
<organism evidence="5 6">
    <name type="scientific">Ignisphaera aggregans (strain DSM 17230 / JCM 13409 / AQ1.S1)</name>
    <dbReference type="NCBI Taxonomy" id="583356"/>
    <lineage>
        <taxon>Archaea</taxon>
        <taxon>Thermoproteota</taxon>
        <taxon>Thermoprotei</taxon>
        <taxon>Desulfurococcales</taxon>
        <taxon>Desulfurococcaceae</taxon>
        <taxon>Ignisphaera</taxon>
    </lineage>
</organism>
<evidence type="ECO:0000256" key="2">
    <source>
        <dbReference type="ARBA" id="ARBA00022898"/>
    </source>
</evidence>
<protein>
    <submittedName>
        <fullName evidence="5">Pyridoxal-5'-phosphate-dependent protein beta subunit</fullName>
    </submittedName>
</protein>
<accession>E0SNL5</accession>
<dbReference type="Proteomes" id="UP000001304">
    <property type="component" value="Chromosome"/>
</dbReference>
<dbReference type="KEGG" id="iag:Igag_0996"/>
<evidence type="ECO:0000313" key="5">
    <source>
        <dbReference type="EMBL" id="ADM27811.1"/>
    </source>
</evidence>
<comment type="cofactor">
    <cofactor evidence="1">
        <name>pyridoxal 5'-phosphate</name>
        <dbReference type="ChEBI" id="CHEBI:597326"/>
    </cofactor>
</comment>
<keyword evidence="6" id="KW-1185">Reference proteome</keyword>
<dbReference type="InterPro" id="IPR050147">
    <property type="entry name" value="Ser/Thr_Dehydratase"/>
</dbReference>